<name>A0A2N9FNS0_FAGSY</name>
<protein>
    <submittedName>
        <fullName evidence="2">Uncharacterized protein</fullName>
    </submittedName>
</protein>
<dbReference type="EMBL" id="OIVN01001019">
    <property type="protein sequence ID" value="SPC88803.1"/>
    <property type="molecule type" value="Genomic_DNA"/>
</dbReference>
<sequence>MQKPISSPLNQTKNFPLPTILPTRLEDAGLEDSALPPDSIQEAYLRAATAVKSRASSIFPTDDDEGAPHGPCATEKGSRVPEVGSNDVVVRGGKACVEGLQGLEIGDRRESEEWW</sequence>
<evidence type="ECO:0000256" key="1">
    <source>
        <dbReference type="SAM" id="MobiDB-lite"/>
    </source>
</evidence>
<organism evidence="2">
    <name type="scientific">Fagus sylvatica</name>
    <name type="common">Beechnut</name>
    <dbReference type="NCBI Taxonomy" id="28930"/>
    <lineage>
        <taxon>Eukaryota</taxon>
        <taxon>Viridiplantae</taxon>
        <taxon>Streptophyta</taxon>
        <taxon>Embryophyta</taxon>
        <taxon>Tracheophyta</taxon>
        <taxon>Spermatophyta</taxon>
        <taxon>Magnoliopsida</taxon>
        <taxon>eudicotyledons</taxon>
        <taxon>Gunneridae</taxon>
        <taxon>Pentapetalae</taxon>
        <taxon>rosids</taxon>
        <taxon>fabids</taxon>
        <taxon>Fagales</taxon>
        <taxon>Fagaceae</taxon>
        <taxon>Fagus</taxon>
    </lineage>
</organism>
<dbReference type="PANTHER" id="PTHR36713">
    <property type="entry name" value="OS09G0344700 PROTEIN"/>
    <property type="match status" value="1"/>
</dbReference>
<feature type="region of interest" description="Disordered" evidence="1">
    <location>
        <begin position="56"/>
        <end position="85"/>
    </location>
</feature>
<dbReference type="AlphaFoldDB" id="A0A2N9FNS0"/>
<gene>
    <name evidence="2" type="ORF">FSB_LOCUS16685</name>
</gene>
<dbReference type="PANTHER" id="PTHR36713:SF1">
    <property type="entry name" value="OS09G0344700 PROTEIN"/>
    <property type="match status" value="1"/>
</dbReference>
<reference evidence="2" key="1">
    <citation type="submission" date="2018-02" db="EMBL/GenBank/DDBJ databases">
        <authorList>
            <person name="Cohen D.B."/>
            <person name="Kent A.D."/>
        </authorList>
    </citation>
    <scope>NUCLEOTIDE SEQUENCE</scope>
</reference>
<accession>A0A2N9FNS0</accession>
<evidence type="ECO:0000313" key="2">
    <source>
        <dbReference type="EMBL" id="SPC88803.1"/>
    </source>
</evidence>
<proteinExistence type="predicted"/>